<accession>A0A6A6Y448</accession>
<reference evidence="2 4" key="1">
    <citation type="journal article" date="2020" name="Stud. Mycol.">
        <title>101 Dothideomycetes genomes: a test case for predicting lifestyles and emergence of pathogens.</title>
        <authorList>
            <person name="Haridas S."/>
            <person name="Albert R."/>
            <person name="Binder M."/>
            <person name="Bloem J."/>
            <person name="Labutti K."/>
            <person name="Salamov A."/>
            <person name="Andreopoulos B."/>
            <person name="Baker S."/>
            <person name="Barry K."/>
            <person name="Bills G."/>
            <person name="Bluhm B."/>
            <person name="Cannon C."/>
            <person name="Castanera R."/>
            <person name="Culley D."/>
            <person name="Daum C."/>
            <person name="Ezra D."/>
            <person name="Gonzalez J."/>
            <person name="Henrissat B."/>
            <person name="Kuo A."/>
            <person name="Liang C."/>
            <person name="Lipzen A."/>
            <person name="Lutzoni F."/>
            <person name="Magnuson J."/>
            <person name="Mondo S."/>
            <person name="Nolan M."/>
            <person name="Ohm R."/>
            <person name="Pangilinan J."/>
            <person name="Park H.-J."/>
            <person name="Ramirez L."/>
            <person name="Alfaro M."/>
            <person name="Sun H."/>
            <person name="Tritt A."/>
            <person name="Yoshinaga Y."/>
            <person name="Zwiers L.-H."/>
            <person name="Turgeon B."/>
            <person name="Goodwin S."/>
            <person name="Spatafora J."/>
            <person name="Crous P."/>
            <person name="Grigoriev I."/>
        </authorList>
    </citation>
    <scope>NUCLEOTIDE SEQUENCE</scope>
    <source>
        <strain evidence="2 4">CBS 304.34</strain>
    </source>
</reference>
<evidence type="ECO:0000313" key="2">
    <source>
        <dbReference type="EMBL" id="KAF2803293.1"/>
    </source>
</evidence>
<evidence type="ECO:0000256" key="1">
    <source>
        <dbReference type="SAM" id="MobiDB-lite"/>
    </source>
</evidence>
<name>A0A6A6Y448_9PEZI</name>
<dbReference type="EMBL" id="MU003718">
    <property type="protein sequence ID" value="KAF2803293.1"/>
    <property type="molecule type" value="Genomic_DNA"/>
</dbReference>
<dbReference type="AlphaFoldDB" id="A0A6A6Y448"/>
<dbReference type="RefSeq" id="XP_033570257.1">
    <property type="nucleotide sequence ID" value="XM_033712963.1"/>
</dbReference>
<organism evidence="2">
    <name type="scientific">Mytilinidion resinicola</name>
    <dbReference type="NCBI Taxonomy" id="574789"/>
    <lineage>
        <taxon>Eukaryota</taxon>
        <taxon>Fungi</taxon>
        <taxon>Dikarya</taxon>
        <taxon>Ascomycota</taxon>
        <taxon>Pezizomycotina</taxon>
        <taxon>Dothideomycetes</taxon>
        <taxon>Pleosporomycetidae</taxon>
        <taxon>Mytilinidiales</taxon>
        <taxon>Mytilinidiaceae</taxon>
        <taxon>Mytilinidion</taxon>
    </lineage>
</organism>
<evidence type="ECO:0000313" key="3">
    <source>
        <dbReference type="Proteomes" id="UP000504636"/>
    </source>
</evidence>
<reference evidence="4" key="2">
    <citation type="submission" date="2020-04" db="EMBL/GenBank/DDBJ databases">
        <authorList>
            <consortium name="NCBI Genome Project"/>
        </authorList>
    </citation>
    <scope>NUCLEOTIDE SEQUENCE</scope>
    <source>
        <strain evidence="4">CBS 304.34</strain>
    </source>
</reference>
<protein>
    <submittedName>
        <fullName evidence="2 4">Uncharacterized protein</fullName>
    </submittedName>
</protein>
<dbReference type="Proteomes" id="UP000504636">
    <property type="component" value="Unplaced"/>
</dbReference>
<gene>
    <name evidence="2 4" type="ORF">BDZ99DRAFT_170369</name>
</gene>
<keyword evidence="3" id="KW-1185">Reference proteome</keyword>
<feature type="region of interest" description="Disordered" evidence="1">
    <location>
        <begin position="120"/>
        <end position="146"/>
    </location>
</feature>
<proteinExistence type="predicted"/>
<evidence type="ECO:0000313" key="4">
    <source>
        <dbReference type="RefSeq" id="XP_033570257.1"/>
    </source>
</evidence>
<dbReference type="GeneID" id="54453856"/>
<reference evidence="4" key="3">
    <citation type="submission" date="2025-04" db="UniProtKB">
        <authorList>
            <consortium name="RefSeq"/>
        </authorList>
    </citation>
    <scope>IDENTIFICATION</scope>
    <source>
        <strain evidence="4">CBS 304.34</strain>
    </source>
</reference>
<sequence>MRKRCAHVSRRACSGTRVNGLRLAAATVASAALGSSPSHRRPIAVPSHGGQASRCQALTVFHEPRAELSPSRPVMLMTLPRFTSSARALKPGNLPAPGNTATVLLPQFCRNIASEAGLKHPELPTNRLTAPTRTEQHAHPGRNTVR</sequence>